<feature type="chain" id="PRO_5004849162" description="Peptidase C39-like domain-containing protein" evidence="1">
    <location>
        <begin position="31"/>
        <end position="191"/>
    </location>
</feature>
<dbReference type="AlphaFoldDB" id="W4RKV1"/>
<evidence type="ECO:0000259" key="2">
    <source>
        <dbReference type="Pfam" id="PF13529"/>
    </source>
</evidence>
<dbReference type="Pfam" id="PF13529">
    <property type="entry name" value="Peptidase_C39_2"/>
    <property type="match status" value="1"/>
</dbReference>
<accession>W4RKV1</accession>
<reference evidence="3 4" key="1">
    <citation type="submission" date="2013-12" db="EMBL/GenBank/DDBJ databases">
        <title>NBRP : Genome information of microbial organism related human and environment.</title>
        <authorList>
            <person name="Hattori M."/>
            <person name="Oshima K."/>
            <person name="Inaba H."/>
            <person name="Suda W."/>
            <person name="Sakamoto M."/>
            <person name="Iino T."/>
            <person name="Kitahara M."/>
            <person name="Oshida Y."/>
            <person name="Iida T."/>
            <person name="Kudo T."/>
            <person name="Itoh T."/>
            <person name="Ahmed I."/>
            <person name="Ohkuma M."/>
        </authorList>
    </citation>
    <scope>NUCLEOTIDE SEQUENCE [LARGE SCALE GENOMIC DNA]</scope>
    <source>
        <strain evidence="3 4">JCM 21738</strain>
    </source>
</reference>
<proteinExistence type="predicted"/>
<feature type="signal peptide" evidence="1">
    <location>
        <begin position="1"/>
        <end position="30"/>
    </location>
</feature>
<protein>
    <recommendedName>
        <fullName evidence="2">Peptidase C39-like domain-containing protein</fullName>
    </recommendedName>
</protein>
<keyword evidence="4" id="KW-1185">Reference proteome</keyword>
<sequence length="191" mass="21305">MKLAKALKRFTAMLFVAILAFNLCGISASAAEKRLSVPAYNQAKSKWCWAAAGQAIVNYKKGTSHYQCTIYKEGKKYSACTTDEDGSIYTQFTNIFTFAKFSSTGTVVFSPTSWSTTVGQINLNRPILARIGWKSYNSGHFAVISGYNDGLTDYVYWTDIGLSGSTTRKSTYSAFKDNSEWTWTTSRYAMY</sequence>
<keyword evidence="1" id="KW-0732">Signal</keyword>
<dbReference type="EMBL" id="BAUW01000012">
    <property type="protein sequence ID" value="GAE44782.1"/>
    <property type="molecule type" value="Genomic_DNA"/>
</dbReference>
<evidence type="ECO:0000313" key="4">
    <source>
        <dbReference type="Proteomes" id="UP000018949"/>
    </source>
</evidence>
<comment type="caution">
    <text evidence="3">The sequence shown here is derived from an EMBL/GenBank/DDBJ whole genome shotgun (WGS) entry which is preliminary data.</text>
</comment>
<feature type="domain" description="Peptidase C39-like" evidence="2">
    <location>
        <begin position="35"/>
        <end position="159"/>
    </location>
</feature>
<evidence type="ECO:0000313" key="3">
    <source>
        <dbReference type="EMBL" id="GAE44782.1"/>
    </source>
</evidence>
<evidence type="ECO:0000256" key="1">
    <source>
        <dbReference type="SAM" id="SignalP"/>
    </source>
</evidence>
<dbReference type="RefSeq" id="WP_023614574.1">
    <property type="nucleotide sequence ID" value="NZ_BAUW01000012.1"/>
</dbReference>
<organism evidence="3 4">
    <name type="scientific">Mesobacillus boroniphilus JCM 21738</name>
    <dbReference type="NCBI Taxonomy" id="1294265"/>
    <lineage>
        <taxon>Bacteria</taxon>
        <taxon>Bacillati</taxon>
        <taxon>Bacillota</taxon>
        <taxon>Bacilli</taxon>
        <taxon>Bacillales</taxon>
        <taxon>Bacillaceae</taxon>
        <taxon>Mesobacillus</taxon>
    </lineage>
</organism>
<gene>
    <name evidence="3" type="ORF">JCM21738_1522</name>
</gene>
<dbReference type="InterPro" id="IPR039564">
    <property type="entry name" value="Peptidase_C39-like"/>
</dbReference>
<dbReference type="eggNOG" id="COG3271">
    <property type="taxonomic scope" value="Bacteria"/>
</dbReference>
<dbReference type="Proteomes" id="UP000018949">
    <property type="component" value="Unassembled WGS sequence"/>
</dbReference>
<name>W4RKV1_9BACI</name>
<dbReference type="Gene3D" id="3.90.70.10">
    <property type="entry name" value="Cysteine proteinases"/>
    <property type="match status" value="1"/>
</dbReference>